<dbReference type="PANTHER" id="PTHR44591:SF3">
    <property type="entry name" value="RESPONSE REGULATORY DOMAIN-CONTAINING PROTEIN"/>
    <property type="match status" value="1"/>
</dbReference>
<reference evidence="6 7" key="1">
    <citation type="submission" date="2020-08" db="EMBL/GenBank/DDBJ databases">
        <title>Genomic Encyclopedia of Type Strains, Phase IV (KMG-V): Genome sequencing to study the core and pangenomes of soil and plant-associated prokaryotes.</title>
        <authorList>
            <person name="Whitman W."/>
        </authorList>
    </citation>
    <scope>NUCLEOTIDE SEQUENCE [LARGE SCALE GENOMIC DNA]</scope>
    <source>
        <strain evidence="6 7">M8US30</strain>
    </source>
</reference>
<protein>
    <submittedName>
        <fullName evidence="6">CheY-like chemotaxis protein</fullName>
    </submittedName>
</protein>
<dbReference type="SUPFAM" id="SSF52172">
    <property type="entry name" value="CheY-like"/>
    <property type="match status" value="1"/>
</dbReference>
<dbReference type="InterPro" id="IPR050595">
    <property type="entry name" value="Bact_response_regulator"/>
</dbReference>
<dbReference type="EMBL" id="JACHDZ010000006">
    <property type="protein sequence ID" value="MBB5345649.1"/>
    <property type="molecule type" value="Genomic_DNA"/>
</dbReference>
<dbReference type="PROSITE" id="PS50894">
    <property type="entry name" value="HPT"/>
    <property type="match status" value="1"/>
</dbReference>
<dbReference type="Pfam" id="PF00072">
    <property type="entry name" value="Response_reg"/>
    <property type="match status" value="1"/>
</dbReference>
<dbReference type="PROSITE" id="PS50110">
    <property type="entry name" value="RESPONSE_REGULATORY"/>
    <property type="match status" value="1"/>
</dbReference>
<feature type="modified residue" description="4-aspartylphosphate" evidence="3">
    <location>
        <position position="55"/>
    </location>
</feature>
<dbReference type="CDD" id="cd17546">
    <property type="entry name" value="REC_hyHK_CKI1_RcsC-like"/>
    <property type="match status" value="1"/>
</dbReference>
<evidence type="ECO:0000313" key="7">
    <source>
        <dbReference type="Proteomes" id="UP000569092"/>
    </source>
</evidence>
<dbReference type="InterPro" id="IPR036641">
    <property type="entry name" value="HPT_dom_sf"/>
</dbReference>
<feature type="modified residue" description="Phosphohistidine" evidence="2">
    <location>
        <position position="184"/>
    </location>
</feature>
<dbReference type="Gene3D" id="1.20.120.160">
    <property type="entry name" value="HPT domain"/>
    <property type="match status" value="1"/>
</dbReference>
<name>A0A7W8N4W4_9BACT</name>
<dbReference type="Pfam" id="PF01627">
    <property type="entry name" value="Hpt"/>
    <property type="match status" value="1"/>
</dbReference>
<dbReference type="SMART" id="SM00448">
    <property type="entry name" value="REC"/>
    <property type="match status" value="1"/>
</dbReference>
<evidence type="ECO:0000259" key="4">
    <source>
        <dbReference type="PROSITE" id="PS50110"/>
    </source>
</evidence>
<accession>A0A7W8N4W4</accession>
<gene>
    <name evidence="6" type="ORF">HDF10_003643</name>
</gene>
<keyword evidence="1 3" id="KW-0597">Phosphoprotein</keyword>
<dbReference type="GO" id="GO:0004672">
    <property type="term" value="F:protein kinase activity"/>
    <property type="evidence" value="ECO:0007669"/>
    <property type="project" value="UniProtKB-ARBA"/>
</dbReference>
<dbReference type="Gene3D" id="3.40.50.2300">
    <property type="match status" value="1"/>
</dbReference>
<dbReference type="InterPro" id="IPR008207">
    <property type="entry name" value="Sig_transdc_His_kin_Hpt_dom"/>
</dbReference>
<evidence type="ECO:0000256" key="1">
    <source>
        <dbReference type="ARBA" id="ARBA00022553"/>
    </source>
</evidence>
<dbReference type="SUPFAM" id="SSF47226">
    <property type="entry name" value="Histidine-containing phosphotransfer domain, HPT domain"/>
    <property type="match status" value="1"/>
</dbReference>
<evidence type="ECO:0000259" key="5">
    <source>
        <dbReference type="PROSITE" id="PS50894"/>
    </source>
</evidence>
<sequence length="238" mass="25518">MPVRVLIVDDDELSREVLTLLAERAGYEVEAVESGDAALVHVQRVRPLPDVVLTDMQMPGTAGDELARRLRGLCGAGTLLLAMSGSELEDWAGREFDGFLLKPFTMETLAGAISGGSARGEAGASGASGVVLDEGVYAKLIGSMRRSQLDELYALCLKDAEARVGRMRRAASEGDNAAYRKEAHAIKGGCGMVGALELQRLATSMEERGLCDDDVATLDEFMVACERLRRILVARESN</sequence>
<dbReference type="PANTHER" id="PTHR44591">
    <property type="entry name" value="STRESS RESPONSE REGULATOR PROTEIN 1"/>
    <property type="match status" value="1"/>
</dbReference>
<dbReference type="AlphaFoldDB" id="A0A7W8N4W4"/>
<feature type="domain" description="HPt" evidence="5">
    <location>
        <begin position="145"/>
        <end position="235"/>
    </location>
</feature>
<proteinExistence type="predicted"/>
<dbReference type="CDD" id="cd00088">
    <property type="entry name" value="HPT"/>
    <property type="match status" value="1"/>
</dbReference>
<comment type="caution">
    <text evidence="6">The sequence shown here is derived from an EMBL/GenBank/DDBJ whole genome shotgun (WGS) entry which is preliminary data.</text>
</comment>
<dbReference type="Proteomes" id="UP000569092">
    <property type="component" value="Unassembled WGS sequence"/>
</dbReference>
<evidence type="ECO:0000256" key="2">
    <source>
        <dbReference type="PROSITE-ProRule" id="PRU00110"/>
    </source>
</evidence>
<evidence type="ECO:0000256" key="3">
    <source>
        <dbReference type="PROSITE-ProRule" id="PRU00169"/>
    </source>
</evidence>
<dbReference type="InterPro" id="IPR001789">
    <property type="entry name" value="Sig_transdc_resp-reg_receiver"/>
</dbReference>
<organism evidence="6 7">
    <name type="scientific">Tunturiibacter lichenicola</name>
    <dbReference type="NCBI Taxonomy" id="2051959"/>
    <lineage>
        <taxon>Bacteria</taxon>
        <taxon>Pseudomonadati</taxon>
        <taxon>Acidobacteriota</taxon>
        <taxon>Terriglobia</taxon>
        <taxon>Terriglobales</taxon>
        <taxon>Acidobacteriaceae</taxon>
        <taxon>Tunturiibacter</taxon>
    </lineage>
</organism>
<dbReference type="InterPro" id="IPR011006">
    <property type="entry name" value="CheY-like_superfamily"/>
</dbReference>
<dbReference type="GO" id="GO:0000160">
    <property type="term" value="P:phosphorelay signal transduction system"/>
    <property type="evidence" value="ECO:0007669"/>
    <property type="project" value="InterPro"/>
</dbReference>
<feature type="domain" description="Response regulatory" evidence="4">
    <location>
        <begin position="4"/>
        <end position="117"/>
    </location>
</feature>
<evidence type="ECO:0000313" key="6">
    <source>
        <dbReference type="EMBL" id="MBB5345649.1"/>
    </source>
</evidence>